<proteinExistence type="predicted"/>
<keyword evidence="2" id="KW-1185">Reference proteome</keyword>
<protein>
    <submittedName>
        <fullName evidence="1">Uncharacterized protein</fullName>
    </submittedName>
</protein>
<accession>A0ACC1M0V4</accession>
<organism evidence="1 2">
    <name type="scientific">Coemansia aciculifera</name>
    <dbReference type="NCBI Taxonomy" id="417176"/>
    <lineage>
        <taxon>Eukaryota</taxon>
        <taxon>Fungi</taxon>
        <taxon>Fungi incertae sedis</taxon>
        <taxon>Zoopagomycota</taxon>
        <taxon>Kickxellomycotina</taxon>
        <taxon>Kickxellomycetes</taxon>
        <taxon>Kickxellales</taxon>
        <taxon>Kickxellaceae</taxon>
        <taxon>Coemansia</taxon>
    </lineage>
</organism>
<dbReference type="Proteomes" id="UP001139981">
    <property type="component" value="Unassembled WGS sequence"/>
</dbReference>
<feature type="non-terminal residue" evidence="1">
    <location>
        <position position="1"/>
    </location>
</feature>
<gene>
    <name evidence="1" type="ORF">IWW38_003600</name>
</gene>
<comment type="caution">
    <text evidence="1">The sequence shown here is derived from an EMBL/GenBank/DDBJ whole genome shotgun (WGS) entry which is preliminary data.</text>
</comment>
<sequence length="97" mass="11361">PVVFAHIHHPVPQQDRPLYKKDQDCATWRLLPRVHWRHRDEAGYALHSVEVFASQPRQPPALSTHHPGHRHVQHPPRVCRCARNLTTECPARKRNII</sequence>
<name>A0ACC1M0V4_9FUNG</name>
<feature type="non-terminal residue" evidence="1">
    <location>
        <position position="97"/>
    </location>
</feature>
<dbReference type="EMBL" id="JANBVB010000976">
    <property type="protein sequence ID" value="KAJ2891485.1"/>
    <property type="molecule type" value="Genomic_DNA"/>
</dbReference>
<reference evidence="1" key="1">
    <citation type="submission" date="2022-07" db="EMBL/GenBank/DDBJ databases">
        <title>Phylogenomic reconstructions and comparative analyses of Kickxellomycotina fungi.</title>
        <authorList>
            <person name="Reynolds N.K."/>
            <person name="Stajich J.E."/>
            <person name="Barry K."/>
            <person name="Grigoriev I.V."/>
            <person name="Crous P."/>
            <person name="Smith M.E."/>
        </authorList>
    </citation>
    <scope>NUCLEOTIDE SEQUENCE</scope>
    <source>
        <strain evidence="1">CBS 190363</strain>
    </source>
</reference>
<evidence type="ECO:0000313" key="2">
    <source>
        <dbReference type="Proteomes" id="UP001139981"/>
    </source>
</evidence>
<evidence type="ECO:0000313" key="1">
    <source>
        <dbReference type="EMBL" id="KAJ2891485.1"/>
    </source>
</evidence>